<gene>
    <name evidence="1" type="ORF">V5E97_14835</name>
</gene>
<dbReference type="AlphaFoldDB" id="A0AAU7CQH7"/>
<protein>
    <recommendedName>
        <fullName evidence="2">PEP-CTERM protein-sorting domain-containing protein</fullName>
    </recommendedName>
</protein>
<accession>A0AAU7CQH7</accession>
<evidence type="ECO:0000313" key="1">
    <source>
        <dbReference type="EMBL" id="XBH07265.1"/>
    </source>
</evidence>
<name>A0AAU7CQH7_9BACT</name>
<reference evidence="1" key="1">
    <citation type="submission" date="2024-05" db="EMBL/GenBank/DDBJ databases">
        <title>Planctomycetes of the genus Singulisphaera possess chitinolytic capabilities.</title>
        <authorList>
            <person name="Ivanova A."/>
        </authorList>
    </citation>
    <scope>NUCLEOTIDE SEQUENCE</scope>
    <source>
        <strain evidence="1">Ch08T</strain>
    </source>
</reference>
<sequence>MPTRVLAYIWLMSLVAMLPTGWGTDCQAANLFTVIDLGSLDAESVEAARALHPPLGLSLTEIDRAALPSVQGLQGSGVNIRPVTFQMQSRQNTNSGFVLGTVPGGGDLANPFNSLTFGYTKKQHDDTFGPFVSLTYQDPSSDPMHSGIIGFASLDASGNVLITNGQGQRLIDLNTGISTDLTTLLPQGTLKHDGFSSVIHHGTISADGTIFAQVVATNGRFPDGKDMHTLMLSPAVSTPEPTTLVSFGMIVICLAAARHRSRV</sequence>
<dbReference type="RefSeq" id="WP_406700108.1">
    <property type="nucleotide sequence ID" value="NZ_CP155447.1"/>
</dbReference>
<organism evidence="1">
    <name type="scientific">Singulisphaera sp. Ch08</name>
    <dbReference type="NCBI Taxonomy" id="3120278"/>
    <lineage>
        <taxon>Bacteria</taxon>
        <taxon>Pseudomonadati</taxon>
        <taxon>Planctomycetota</taxon>
        <taxon>Planctomycetia</taxon>
        <taxon>Isosphaerales</taxon>
        <taxon>Isosphaeraceae</taxon>
        <taxon>Singulisphaera</taxon>
    </lineage>
</organism>
<dbReference type="EMBL" id="CP155447">
    <property type="protein sequence ID" value="XBH07265.1"/>
    <property type="molecule type" value="Genomic_DNA"/>
</dbReference>
<evidence type="ECO:0008006" key="2">
    <source>
        <dbReference type="Google" id="ProtNLM"/>
    </source>
</evidence>
<proteinExistence type="predicted"/>